<accession>A0A511Z0J5</accession>
<reference evidence="1 2" key="1">
    <citation type="submission" date="2019-07" db="EMBL/GenBank/DDBJ databases">
        <title>Whole genome shotgun sequence of Actinotalea fermentans NBRC 105374.</title>
        <authorList>
            <person name="Hosoyama A."/>
            <person name="Uohara A."/>
            <person name="Ohji S."/>
            <person name="Ichikawa N."/>
        </authorList>
    </citation>
    <scope>NUCLEOTIDE SEQUENCE [LARGE SCALE GENOMIC DNA]</scope>
    <source>
        <strain evidence="1 2">NBRC 105374</strain>
    </source>
</reference>
<dbReference type="AlphaFoldDB" id="A0A511Z0J5"/>
<dbReference type="Proteomes" id="UP000321484">
    <property type="component" value="Unassembled WGS sequence"/>
</dbReference>
<gene>
    <name evidence="1" type="ORF">AFE02nite_26300</name>
</gene>
<dbReference type="EMBL" id="BJYK01000009">
    <property type="protein sequence ID" value="GEN80896.1"/>
    <property type="molecule type" value="Genomic_DNA"/>
</dbReference>
<sequence length="132" mass="14138">MNEIKVNIDTVQSNVKALNGMFDQLESGVQGVKAVQGLQTTTTWTDIPSCQQFAAAYQAGLVRLQQRLNTTWQNIRDQAEALRDAAAALAATDEASQQELAQMQTSLDALLARAARGPEAVAPVPSGPMRAI</sequence>
<protein>
    <submittedName>
        <fullName evidence="1">Uncharacterized protein</fullName>
    </submittedName>
</protein>
<evidence type="ECO:0000313" key="1">
    <source>
        <dbReference type="EMBL" id="GEN80896.1"/>
    </source>
</evidence>
<dbReference type="InterPro" id="IPR036689">
    <property type="entry name" value="ESAT-6-like_sf"/>
</dbReference>
<dbReference type="SUPFAM" id="SSF140453">
    <property type="entry name" value="EsxAB dimer-like"/>
    <property type="match status" value="1"/>
</dbReference>
<comment type="caution">
    <text evidence="1">The sequence shown here is derived from an EMBL/GenBank/DDBJ whole genome shotgun (WGS) entry which is preliminary data.</text>
</comment>
<dbReference type="OrthoDB" id="10006887at2"/>
<name>A0A511Z0J5_9CELL</name>
<keyword evidence="2" id="KW-1185">Reference proteome</keyword>
<organism evidence="1 2">
    <name type="scientific">Actinotalea fermentans</name>
    <dbReference type="NCBI Taxonomy" id="43671"/>
    <lineage>
        <taxon>Bacteria</taxon>
        <taxon>Bacillati</taxon>
        <taxon>Actinomycetota</taxon>
        <taxon>Actinomycetes</taxon>
        <taxon>Micrococcales</taxon>
        <taxon>Cellulomonadaceae</taxon>
        <taxon>Actinotalea</taxon>
    </lineage>
</organism>
<evidence type="ECO:0000313" key="2">
    <source>
        <dbReference type="Proteomes" id="UP000321484"/>
    </source>
</evidence>
<dbReference type="Gene3D" id="1.10.287.1060">
    <property type="entry name" value="ESAT-6-like"/>
    <property type="match status" value="1"/>
</dbReference>
<dbReference type="RefSeq" id="WP_034247803.1">
    <property type="nucleotide sequence ID" value="NZ_BJYK01000009.1"/>
</dbReference>
<proteinExistence type="predicted"/>